<sequence length="136" mass="14589">MRRFALAPVLFAPLLAACGAAPQDAPDAEAPEGPPPVYEGIETRLLDGDLVNFRVAMRNAEGPVDLRLYAECAAAQYTLIRGYQYARHLRTNVEEEGGIWLADAVYTISPGLPAGLQTIDAAFTVETCERAGVPTV</sequence>
<reference evidence="2 3" key="1">
    <citation type="submission" date="2019-09" db="EMBL/GenBank/DDBJ databases">
        <authorList>
            <person name="Park J.-S."/>
            <person name="Choi H.-J."/>
        </authorList>
    </citation>
    <scope>NUCLEOTIDE SEQUENCE [LARGE SCALE GENOMIC DNA]</scope>
    <source>
        <strain evidence="2 3">176SS1-4</strain>
    </source>
</reference>
<evidence type="ECO:0000313" key="2">
    <source>
        <dbReference type="EMBL" id="KAA9009733.1"/>
    </source>
</evidence>
<accession>A0A5J5GPR0</accession>
<dbReference type="Proteomes" id="UP000326554">
    <property type="component" value="Unassembled WGS sequence"/>
</dbReference>
<name>A0A5J5GPR0_9RHOB</name>
<evidence type="ECO:0000313" key="3">
    <source>
        <dbReference type="Proteomes" id="UP000326554"/>
    </source>
</evidence>
<evidence type="ECO:0000256" key="1">
    <source>
        <dbReference type="SAM" id="SignalP"/>
    </source>
</evidence>
<keyword evidence="3" id="KW-1185">Reference proteome</keyword>
<feature type="chain" id="PRO_5023891748" description="Lipoprotein" evidence="1">
    <location>
        <begin position="21"/>
        <end position="136"/>
    </location>
</feature>
<feature type="signal peptide" evidence="1">
    <location>
        <begin position="1"/>
        <end position="20"/>
    </location>
</feature>
<proteinExistence type="predicted"/>
<organism evidence="2 3">
    <name type="scientific">Histidinibacterium aquaticum</name>
    <dbReference type="NCBI Taxonomy" id="2613962"/>
    <lineage>
        <taxon>Bacteria</taxon>
        <taxon>Pseudomonadati</taxon>
        <taxon>Pseudomonadota</taxon>
        <taxon>Alphaproteobacteria</taxon>
        <taxon>Rhodobacterales</taxon>
        <taxon>Paracoccaceae</taxon>
        <taxon>Histidinibacterium</taxon>
    </lineage>
</organism>
<comment type="caution">
    <text evidence="2">The sequence shown here is derived from an EMBL/GenBank/DDBJ whole genome shotgun (WGS) entry which is preliminary data.</text>
</comment>
<dbReference type="RefSeq" id="WP_150443213.1">
    <property type="nucleotide sequence ID" value="NZ_VYQE01000001.1"/>
</dbReference>
<gene>
    <name evidence="2" type="ORF">F3S47_00205</name>
</gene>
<dbReference type="PROSITE" id="PS51257">
    <property type="entry name" value="PROKAR_LIPOPROTEIN"/>
    <property type="match status" value="1"/>
</dbReference>
<evidence type="ECO:0008006" key="4">
    <source>
        <dbReference type="Google" id="ProtNLM"/>
    </source>
</evidence>
<dbReference type="EMBL" id="VYQE01000001">
    <property type="protein sequence ID" value="KAA9009733.1"/>
    <property type="molecule type" value="Genomic_DNA"/>
</dbReference>
<dbReference type="AlphaFoldDB" id="A0A5J5GPR0"/>
<keyword evidence="1" id="KW-0732">Signal</keyword>
<protein>
    <recommendedName>
        <fullName evidence="4">Lipoprotein</fullName>
    </recommendedName>
</protein>